<evidence type="ECO:0000256" key="10">
    <source>
        <dbReference type="SAM" id="SignalP"/>
    </source>
</evidence>
<dbReference type="InterPro" id="IPR015720">
    <property type="entry name" value="Emp24-like"/>
</dbReference>
<keyword evidence="13" id="KW-1185">Reference proteome</keyword>
<keyword evidence="3 8" id="KW-0812">Transmembrane</keyword>
<protein>
    <recommendedName>
        <fullName evidence="11">GOLD domain-containing protein</fullName>
    </recommendedName>
</protein>
<dbReference type="GO" id="GO:0012505">
    <property type="term" value="C:endomembrane system"/>
    <property type="evidence" value="ECO:0007669"/>
    <property type="project" value="UniProtKB-SubCell"/>
</dbReference>
<dbReference type="SUPFAM" id="SSF101576">
    <property type="entry name" value="Supernatant protein factor (SPF), C-terminal domain"/>
    <property type="match status" value="1"/>
</dbReference>
<comment type="similarity">
    <text evidence="2 8">Belongs to the EMP24/GP25L family.</text>
</comment>
<comment type="subcellular location">
    <subcellularLocation>
        <location evidence="7">Endomembrane system</location>
        <topology evidence="7">Single-pass membrane protein</topology>
    </subcellularLocation>
    <subcellularLocation>
        <location evidence="1 8">Membrane</location>
        <topology evidence="1 8">Single-pass type I membrane protein</topology>
    </subcellularLocation>
</comment>
<evidence type="ECO:0000313" key="13">
    <source>
        <dbReference type="Proteomes" id="UP001214415"/>
    </source>
</evidence>
<dbReference type="AlphaFoldDB" id="A0AAF0IX36"/>
<dbReference type="PROSITE" id="PS50866">
    <property type="entry name" value="GOLD"/>
    <property type="match status" value="1"/>
</dbReference>
<evidence type="ECO:0000313" key="12">
    <source>
        <dbReference type="EMBL" id="WFD21444.1"/>
    </source>
</evidence>
<evidence type="ECO:0000256" key="5">
    <source>
        <dbReference type="ARBA" id="ARBA00022989"/>
    </source>
</evidence>
<dbReference type="PANTHER" id="PTHR22811">
    <property type="entry name" value="TRANSMEMBRANE EMP24 DOMAIN-CONTAINING PROTEIN"/>
    <property type="match status" value="1"/>
</dbReference>
<keyword evidence="6 9" id="KW-0472">Membrane</keyword>
<feature type="transmembrane region" description="Helical" evidence="9">
    <location>
        <begin position="193"/>
        <end position="214"/>
    </location>
</feature>
<evidence type="ECO:0000256" key="7">
    <source>
        <dbReference type="ARBA" id="ARBA00037847"/>
    </source>
</evidence>
<dbReference type="Proteomes" id="UP001214415">
    <property type="component" value="Chromosome 1"/>
</dbReference>
<dbReference type="InterPro" id="IPR009038">
    <property type="entry name" value="GOLD_dom"/>
</dbReference>
<evidence type="ECO:0000256" key="6">
    <source>
        <dbReference type="ARBA" id="ARBA00023136"/>
    </source>
</evidence>
<organism evidence="12 13">
    <name type="scientific">Malassezia equina</name>
    <dbReference type="NCBI Taxonomy" id="1381935"/>
    <lineage>
        <taxon>Eukaryota</taxon>
        <taxon>Fungi</taxon>
        <taxon>Dikarya</taxon>
        <taxon>Basidiomycota</taxon>
        <taxon>Ustilaginomycotina</taxon>
        <taxon>Malasseziomycetes</taxon>
        <taxon>Malasseziales</taxon>
        <taxon>Malasseziaceae</taxon>
        <taxon>Malassezia</taxon>
    </lineage>
</organism>
<proteinExistence type="inferred from homology"/>
<evidence type="ECO:0000256" key="9">
    <source>
        <dbReference type="SAM" id="Phobius"/>
    </source>
</evidence>
<reference evidence="12" key="1">
    <citation type="submission" date="2023-03" db="EMBL/GenBank/DDBJ databases">
        <title>Mating type loci evolution in Malassezia.</title>
        <authorList>
            <person name="Coelho M.A."/>
        </authorList>
    </citation>
    <scope>NUCLEOTIDE SEQUENCE</scope>
    <source>
        <strain evidence="12">CBS 12830</strain>
    </source>
</reference>
<keyword evidence="5 9" id="KW-1133">Transmembrane helix</keyword>
<feature type="signal peptide" evidence="10">
    <location>
        <begin position="1"/>
        <end position="23"/>
    </location>
</feature>
<dbReference type="InterPro" id="IPR036598">
    <property type="entry name" value="GOLD_dom_sf"/>
</dbReference>
<gene>
    <name evidence="12" type="ORF">MEQU1_000093</name>
</gene>
<feature type="chain" id="PRO_5042032142" description="GOLD domain-containing protein" evidence="10">
    <location>
        <begin position="24"/>
        <end position="224"/>
    </location>
</feature>
<feature type="domain" description="GOLD" evidence="11">
    <location>
        <begin position="35"/>
        <end position="126"/>
    </location>
</feature>
<accession>A0AAF0IX36</accession>
<keyword evidence="4 10" id="KW-0732">Signal</keyword>
<name>A0AAF0IX36_9BASI</name>
<dbReference type="GO" id="GO:0016020">
    <property type="term" value="C:membrane"/>
    <property type="evidence" value="ECO:0007669"/>
    <property type="project" value="UniProtKB-SubCell"/>
</dbReference>
<dbReference type="EMBL" id="CP119900">
    <property type="protein sequence ID" value="WFD21444.1"/>
    <property type="molecule type" value="Genomic_DNA"/>
</dbReference>
<evidence type="ECO:0000256" key="2">
    <source>
        <dbReference type="ARBA" id="ARBA00007104"/>
    </source>
</evidence>
<evidence type="ECO:0000256" key="4">
    <source>
        <dbReference type="ARBA" id="ARBA00022729"/>
    </source>
</evidence>
<evidence type="ECO:0000256" key="1">
    <source>
        <dbReference type="ARBA" id="ARBA00004479"/>
    </source>
</evidence>
<evidence type="ECO:0000256" key="3">
    <source>
        <dbReference type="ARBA" id="ARBA00022692"/>
    </source>
</evidence>
<dbReference type="SMART" id="SM01190">
    <property type="entry name" value="EMP24_GP25L"/>
    <property type="match status" value="1"/>
</dbReference>
<evidence type="ECO:0000256" key="8">
    <source>
        <dbReference type="RuleBase" id="RU003827"/>
    </source>
</evidence>
<sequence>MLRPMTFALVASIFLASVVLVDAAALSTRVPAEKEACFYTWVDQQYEKVGFYFAVQEGGNFDIDYSVLSPSDRVILSGVKSSQEDFVFTGNEMGEYRFCFHNHQSSHADKLVRSLANGKVDFDITVESEPRLELPLAKAALLREQSTPVEDSMSNIDSDFTAIERTLRYFRMRENQGYSLVELTRHRILRYSFVEALFIISISLGQVYIVRLLFNRGSSSRSRV</sequence>
<evidence type="ECO:0000259" key="11">
    <source>
        <dbReference type="PROSITE" id="PS50866"/>
    </source>
</evidence>
<dbReference type="Pfam" id="PF01105">
    <property type="entry name" value="EMP24_GP25L"/>
    <property type="match status" value="1"/>
</dbReference>